<dbReference type="Proteomes" id="UP000199334">
    <property type="component" value="Unassembled WGS sequence"/>
</dbReference>
<organism evidence="1 2">
    <name type="scientific">Tenuibacillus multivorans</name>
    <dbReference type="NCBI Taxonomy" id="237069"/>
    <lineage>
        <taxon>Bacteria</taxon>
        <taxon>Bacillati</taxon>
        <taxon>Bacillota</taxon>
        <taxon>Bacilli</taxon>
        <taxon>Bacillales</taxon>
        <taxon>Bacillaceae</taxon>
        <taxon>Tenuibacillus</taxon>
    </lineage>
</organism>
<reference evidence="1 2" key="1">
    <citation type="submission" date="2016-10" db="EMBL/GenBank/DDBJ databases">
        <authorList>
            <person name="de Groot N.N."/>
        </authorList>
    </citation>
    <scope>NUCLEOTIDE SEQUENCE [LARGE SCALE GENOMIC DNA]</scope>
    <source>
        <strain evidence="1 2">CGMCC 1.3442</strain>
    </source>
</reference>
<dbReference type="OrthoDB" id="2080087at2"/>
<dbReference type="AlphaFoldDB" id="A0A1G9WEF1"/>
<dbReference type="Gene3D" id="3.90.1720.10">
    <property type="entry name" value="endopeptidase domain like (from Nostoc punctiforme)"/>
    <property type="match status" value="1"/>
</dbReference>
<name>A0A1G9WEF1_9BACI</name>
<evidence type="ECO:0000313" key="1">
    <source>
        <dbReference type="EMBL" id="SDM82677.1"/>
    </source>
</evidence>
<dbReference type="EMBL" id="FNIG01000001">
    <property type="protein sequence ID" value="SDM82677.1"/>
    <property type="molecule type" value="Genomic_DNA"/>
</dbReference>
<protein>
    <submittedName>
        <fullName evidence="1">Uncharacterized protein</fullName>
    </submittedName>
</protein>
<dbReference type="RefSeq" id="WP_093855220.1">
    <property type="nucleotide sequence ID" value="NZ_BJVZ01000003.1"/>
</dbReference>
<evidence type="ECO:0000313" key="2">
    <source>
        <dbReference type="Proteomes" id="UP000199334"/>
    </source>
</evidence>
<accession>A0A1G9WEF1</accession>
<dbReference type="STRING" id="237069.SAMN05216498_0707"/>
<dbReference type="InterPro" id="IPR038765">
    <property type="entry name" value="Papain-like_cys_pep_sf"/>
</dbReference>
<gene>
    <name evidence="1" type="ORF">SAMN05216498_0707</name>
</gene>
<dbReference type="SUPFAM" id="SSF54001">
    <property type="entry name" value="Cysteine proteinases"/>
    <property type="match status" value="1"/>
</dbReference>
<sequence length="251" mass="29254">MSNPIVKGSVTEDTISVHIDLYQYPVRYIKTYLGQELVGTFHPMSDFHLRNEKGFPLRVELVFSDGNRYETTIAGGQIQREEDRNFLPGDILVACDNFGDFLPPGYMGHSAMVLDEKHIIEAVTTYPQVRKATIQEFKEIHPLHLQLRCKDREAALNATEFANNYLQIYTENLNQNKEVPPFSFTTQVALDDPWTAIYCSKLIWLSYYYGADMELENDYFLFSPEDLSMLEYDERFEVIYKHPDFQFNIDL</sequence>
<keyword evidence="2" id="KW-1185">Reference proteome</keyword>
<proteinExistence type="predicted"/>